<dbReference type="Gene3D" id="3.90.1580.10">
    <property type="entry name" value="paralog of FGE (formylglycine-generating enzyme)"/>
    <property type="match status" value="1"/>
</dbReference>
<evidence type="ECO:0000259" key="1">
    <source>
        <dbReference type="Pfam" id="PF03781"/>
    </source>
</evidence>
<feature type="non-terminal residue" evidence="2">
    <location>
        <position position="57"/>
    </location>
</feature>
<name>X0WZ07_9ZZZZ</name>
<dbReference type="SUPFAM" id="SSF56436">
    <property type="entry name" value="C-type lectin-like"/>
    <property type="match status" value="1"/>
</dbReference>
<reference evidence="2" key="1">
    <citation type="journal article" date="2014" name="Front. Microbiol.">
        <title>High frequency of phylogenetically diverse reductive dehalogenase-homologous genes in deep subseafloor sedimentary metagenomes.</title>
        <authorList>
            <person name="Kawai M."/>
            <person name="Futagami T."/>
            <person name="Toyoda A."/>
            <person name="Takaki Y."/>
            <person name="Nishi S."/>
            <person name="Hori S."/>
            <person name="Arai W."/>
            <person name="Tsubouchi T."/>
            <person name="Morono Y."/>
            <person name="Uchiyama I."/>
            <person name="Ito T."/>
            <person name="Fujiyama A."/>
            <person name="Inagaki F."/>
            <person name="Takami H."/>
        </authorList>
    </citation>
    <scope>NUCLEOTIDE SEQUENCE</scope>
    <source>
        <strain evidence="2">Expedition CK06-06</strain>
    </source>
</reference>
<dbReference type="InterPro" id="IPR005532">
    <property type="entry name" value="SUMF_dom"/>
</dbReference>
<feature type="domain" description="Sulfatase-modifying factor enzyme-like" evidence="1">
    <location>
        <begin position="12"/>
        <end position="53"/>
    </location>
</feature>
<comment type="caution">
    <text evidence="2">The sequence shown here is derived from an EMBL/GenBank/DDBJ whole genome shotgun (WGS) entry which is preliminary data.</text>
</comment>
<dbReference type="Pfam" id="PF03781">
    <property type="entry name" value="FGE-sulfatase"/>
    <property type="match status" value="1"/>
</dbReference>
<dbReference type="AlphaFoldDB" id="X0WZ07"/>
<evidence type="ECO:0000313" key="2">
    <source>
        <dbReference type="EMBL" id="GAG29673.1"/>
    </source>
</evidence>
<dbReference type="InterPro" id="IPR042095">
    <property type="entry name" value="SUMF_sf"/>
</dbReference>
<dbReference type="EMBL" id="BARS01045141">
    <property type="protein sequence ID" value="GAG29673.1"/>
    <property type="molecule type" value="Genomic_DNA"/>
</dbReference>
<sequence length="57" mass="6386">MPEVIKTKTGIEMVKIPGGFFDMGSKRGEADESPAHKVWVDSFLMDKYELTQGRIPS</sequence>
<organism evidence="2">
    <name type="scientific">marine sediment metagenome</name>
    <dbReference type="NCBI Taxonomy" id="412755"/>
    <lineage>
        <taxon>unclassified sequences</taxon>
        <taxon>metagenomes</taxon>
        <taxon>ecological metagenomes</taxon>
    </lineage>
</organism>
<accession>X0WZ07</accession>
<gene>
    <name evidence="2" type="ORF">S01H1_68088</name>
</gene>
<protein>
    <recommendedName>
        <fullName evidence="1">Sulfatase-modifying factor enzyme-like domain-containing protein</fullName>
    </recommendedName>
</protein>
<proteinExistence type="predicted"/>
<dbReference type="InterPro" id="IPR016187">
    <property type="entry name" value="CTDL_fold"/>
</dbReference>